<reference evidence="2" key="1">
    <citation type="journal article" date="2018" name="Nat. Plants">
        <title>Whole-genome landscape of Medicago truncatula symbiotic genes.</title>
        <authorList>
            <person name="Pecrix Y."/>
            <person name="Staton S.E."/>
            <person name="Sallet E."/>
            <person name="Lelandais-Briere C."/>
            <person name="Moreau S."/>
            <person name="Carrere S."/>
            <person name="Blein T."/>
            <person name="Jardinaud M.F."/>
            <person name="Latrasse D."/>
            <person name="Zouine M."/>
            <person name="Zahm M."/>
            <person name="Kreplak J."/>
            <person name="Mayjonade B."/>
            <person name="Satge C."/>
            <person name="Perez M."/>
            <person name="Cauet S."/>
            <person name="Marande W."/>
            <person name="Chantry-Darmon C."/>
            <person name="Lopez-Roques C."/>
            <person name="Bouchez O."/>
            <person name="Berard A."/>
            <person name="Debelle F."/>
            <person name="Munos S."/>
            <person name="Bendahmane A."/>
            <person name="Berges H."/>
            <person name="Niebel A."/>
            <person name="Buitink J."/>
            <person name="Frugier F."/>
            <person name="Benhamed M."/>
            <person name="Crespi M."/>
            <person name="Gouzy J."/>
            <person name="Gamas P."/>
        </authorList>
    </citation>
    <scope>NUCLEOTIDE SEQUENCE [LARGE SCALE GENOMIC DNA]</scope>
    <source>
        <strain evidence="2">cv. Jemalong A17</strain>
    </source>
</reference>
<evidence type="ECO:0000313" key="2">
    <source>
        <dbReference type="Proteomes" id="UP000265566"/>
    </source>
</evidence>
<sequence length="92" mass="10464">MHHNTTTTTITTTLIRTISNTTRTLGRVFITRPHGLLTFHLPKPLKITFQRLNILLESQRRHRPKQIIAVDRLPLLTLTLIGGFAGDEADEL</sequence>
<protein>
    <submittedName>
        <fullName evidence="1">Uncharacterized protein</fullName>
    </submittedName>
</protein>
<name>A0A396IP94_MEDTR</name>
<accession>A0A396IP94</accession>
<dbReference type="Proteomes" id="UP000265566">
    <property type="component" value="Chromosome 3"/>
</dbReference>
<comment type="caution">
    <text evidence="1">The sequence shown here is derived from an EMBL/GenBank/DDBJ whole genome shotgun (WGS) entry which is preliminary data.</text>
</comment>
<gene>
    <name evidence="1" type="ORF">MtrunA17_Chr3g0102361</name>
</gene>
<dbReference type="EMBL" id="PSQE01000003">
    <property type="protein sequence ID" value="RHN67402.1"/>
    <property type="molecule type" value="Genomic_DNA"/>
</dbReference>
<proteinExistence type="predicted"/>
<dbReference type="AlphaFoldDB" id="A0A396IP94"/>
<organism evidence="1 2">
    <name type="scientific">Medicago truncatula</name>
    <name type="common">Barrel medic</name>
    <name type="synonym">Medicago tribuloides</name>
    <dbReference type="NCBI Taxonomy" id="3880"/>
    <lineage>
        <taxon>Eukaryota</taxon>
        <taxon>Viridiplantae</taxon>
        <taxon>Streptophyta</taxon>
        <taxon>Embryophyta</taxon>
        <taxon>Tracheophyta</taxon>
        <taxon>Spermatophyta</taxon>
        <taxon>Magnoliopsida</taxon>
        <taxon>eudicotyledons</taxon>
        <taxon>Gunneridae</taxon>
        <taxon>Pentapetalae</taxon>
        <taxon>rosids</taxon>
        <taxon>fabids</taxon>
        <taxon>Fabales</taxon>
        <taxon>Fabaceae</taxon>
        <taxon>Papilionoideae</taxon>
        <taxon>50 kb inversion clade</taxon>
        <taxon>NPAAA clade</taxon>
        <taxon>Hologalegina</taxon>
        <taxon>IRL clade</taxon>
        <taxon>Trifolieae</taxon>
        <taxon>Medicago</taxon>
    </lineage>
</organism>
<dbReference type="Gramene" id="rna15591">
    <property type="protein sequence ID" value="RHN67402.1"/>
    <property type="gene ID" value="gene15591"/>
</dbReference>
<evidence type="ECO:0000313" key="1">
    <source>
        <dbReference type="EMBL" id="RHN67402.1"/>
    </source>
</evidence>